<protein>
    <recommendedName>
        <fullName evidence="4">PPPDE domain-containing protein</fullName>
    </recommendedName>
</protein>
<evidence type="ECO:0000313" key="2">
    <source>
        <dbReference type="EMBL" id="KAG4419091.1"/>
    </source>
</evidence>
<feature type="compositionally biased region" description="Basic and acidic residues" evidence="1">
    <location>
        <begin position="78"/>
        <end position="94"/>
    </location>
</feature>
<dbReference type="OrthoDB" id="21221at2759"/>
<dbReference type="AlphaFoldDB" id="A0A8H7THN3"/>
<keyword evidence="3" id="KW-1185">Reference proteome</keyword>
<dbReference type="Gene3D" id="3.90.1720.30">
    <property type="entry name" value="PPPDE domains"/>
    <property type="match status" value="1"/>
</dbReference>
<accession>A0A8H7THN3</accession>
<organism evidence="2 3">
    <name type="scientific">Cadophora malorum</name>
    <dbReference type="NCBI Taxonomy" id="108018"/>
    <lineage>
        <taxon>Eukaryota</taxon>
        <taxon>Fungi</taxon>
        <taxon>Dikarya</taxon>
        <taxon>Ascomycota</taxon>
        <taxon>Pezizomycotina</taxon>
        <taxon>Leotiomycetes</taxon>
        <taxon>Helotiales</taxon>
        <taxon>Ploettnerulaceae</taxon>
        <taxon>Cadophora</taxon>
    </lineage>
</organism>
<comment type="caution">
    <text evidence="2">The sequence shown here is derived from an EMBL/GenBank/DDBJ whole genome shotgun (WGS) entry which is preliminary data.</text>
</comment>
<evidence type="ECO:0000256" key="1">
    <source>
        <dbReference type="SAM" id="MobiDB-lite"/>
    </source>
</evidence>
<evidence type="ECO:0000313" key="3">
    <source>
        <dbReference type="Proteomes" id="UP000664132"/>
    </source>
</evidence>
<reference evidence="2" key="1">
    <citation type="submission" date="2021-02" db="EMBL/GenBank/DDBJ databases">
        <title>Genome sequence Cadophora malorum strain M34.</title>
        <authorList>
            <person name="Stefanovic E."/>
            <person name="Vu D."/>
            <person name="Scully C."/>
            <person name="Dijksterhuis J."/>
            <person name="Roader J."/>
            <person name="Houbraken J."/>
        </authorList>
    </citation>
    <scope>NUCLEOTIDE SEQUENCE</scope>
    <source>
        <strain evidence="2">M34</strain>
    </source>
</reference>
<dbReference type="InterPro" id="IPR042266">
    <property type="entry name" value="PPPDE_sf"/>
</dbReference>
<name>A0A8H7THN3_9HELO</name>
<sequence length="320" mass="35995">MALQTAASFLGNQALKGIRMGTVRYGPAIAQARAVAAEAFVRAADASRQFKRDEAVMLEDPLTEEEYGVLEAGDESDDYKNPRDCEHADEDGNGRERPIRVCCQTIRASREAFKTTGVESPIPVFAHWCLEVDGMIYELRENKAVSEDESIALRVGDGRSVVYQELGAESRKIKLEVTANRVMHPSARYIDVGTTTLDDDKIIWAASLIFRRFATSYDLFIDNCQHFTQLLAEVISGRTKREEVRQFFDKRSVMKLPVAASWLAAPVYGCTVALHHALKPEGDSEVRSPAHQSVGRFLDSMENFYLHPRVYAARRRQKLF</sequence>
<proteinExistence type="predicted"/>
<gene>
    <name evidence="2" type="ORF">IFR04_007783</name>
</gene>
<dbReference type="Proteomes" id="UP000664132">
    <property type="component" value="Unassembled WGS sequence"/>
</dbReference>
<dbReference type="EMBL" id="JAFJYH010000113">
    <property type="protein sequence ID" value="KAG4419091.1"/>
    <property type="molecule type" value="Genomic_DNA"/>
</dbReference>
<feature type="region of interest" description="Disordered" evidence="1">
    <location>
        <begin position="73"/>
        <end position="94"/>
    </location>
</feature>
<evidence type="ECO:0008006" key="4">
    <source>
        <dbReference type="Google" id="ProtNLM"/>
    </source>
</evidence>